<feature type="region of interest" description="Disordered" evidence="1">
    <location>
        <begin position="48"/>
        <end position="79"/>
    </location>
</feature>
<evidence type="ECO:0000313" key="3">
    <source>
        <dbReference type="Proteomes" id="UP000245698"/>
    </source>
</evidence>
<name>A0A2P9AIB4_9HYPH</name>
<evidence type="ECO:0000256" key="1">
    <source>
        <dbReference type="SAM" id="MobiDB-lite"/>
    </source>
</evidence>
<dbReference type="AlphaFoldDB" id="A0A2P9AIB4"/>
<organism evidence="2 3">
    <name type="scientific">Mesorhizobium delmotii</name>
    <dbReference type="NCBI Taxonomy" id="1631247"/>
    <lineage>
        <taxon>Bacteria</taxon>
        <taxon>Pseudomonadati</taxon>
        <taxon>Pseudomonadota</taxon>
        <taxon>Alphaproteobacteria</taxon>
        <taxon>Hyphomicrobiales</taxon>
        <taxon>Phyllobacteriaceae</taxon>
        <taxon>Mesorhizobium</taxon>
    </lineage>
</organism>
<keyword evidence="3" id="KW-1185">Reference proteome</keyword>
<protein>
    <submittedName>
        <fullName evidence="2">Uncharacterized protein</fullName>
    </submittedName>
</protein>
<reference evidence="3" key="1">
    <citation type="submission" date="2016-12" db="EMBL/GenBank/DDBJ databases">
        <authorList>
            <person name="Brunel B."/>
        </authorList>
    </citation>
    <scope>NUCLEOTIDE SEQUENCE [LARGE SCALE GENOMIC DNA]</scope>
</reference>
<accession>A0A2P9AIB4</accession>
<evidence type="ECO:0000313" key="2">
    <source>
        <dbReference type="EMBL" id="SJM30858.1"/>
    </source>
</evidence>
<feature type="compositionally biased region" description="Basic residues" evidence="1">
    <location>
        <begin position="70"/>
        <end position="79"/>
    </location>
</feature>
<sequence>MPEGAGDGNPPQLSQSPDASQTGCVGSLQNPVPLLQFLDFYIFGYDRVDRTPSRSGREATLEEPRQPAQGHRRRSDHAA</sequence>
<proteinExistence type="predicted"/>
<feature type="compositionally biased region" description="Polar residues" evidence="1">
    <location>
        <begin position="11"/>
        <end position="28"/>
    </location>
</feature>
<dbReference type="Proteomes" id="UP000245698">
    <property type="component" value="Unassembled WGS sequence"/>
</dbReference>
<feature type="region of interest" description="Disordered" evidence="1">
    <location>
        <begin position="1"/>
        <end position="28"/>
    </location>
</feature>
<gene>
    <name evidence="2" type="ORF">BQ8482_180086</name>
</gene>
<dbReference type="EMBL" id="FUIG01000024">
    <property type="protein sequence ID" value="SJM30858.1"/>
    <property type="molecule type" value="Genomic_DNA"/>
</dbReference>
<feature type="compositionally biased region" description="Basic and acidic residues" evidence="1">
    <location>
        <begin position="48"/>
        <end position="65"/>
    </location>
</feature>